<reference evidence="1" key="1">
    <citation type="journal article" date="2020" name="Nature">
        <title>Giant virus diversity and host interactions through global metagenomics.</title>
        <authorList>
            <person name="Schulz F."/>
            <person name="Roux S."/>
            <person name="Paez-Espino D."/>
            <person name="Jungbluth S."/>
            <person name="Walsh D.A."/>
            <person name="Denef V.J."/>
            <person name="McMahon K.D."/>
            <person name="Konstantinidis K.T."/>
            <person name="Eloe-Fadrosh E.A."/>
            <person name="Kyrpides N.C."/>
            <person name="Woyke T."/>
        </authorList>
    </citation>
    <scope>NUCLEOTIDE SEQUENCE</scope>
    <source>
        <strain evidence="1">GVMAG-S-ERX555907-94</strain>
    </source>
</reference>
<proteinExistence type="predicted"/>
<sequence>MPLHRKKRERVENNFLQNNPNYHLEYSILRKEATFWNNSAQYWMGQEATRRAECLLRGDVDGYKTVKHSQDLYYPHAF</sequence>
<dbReference type="AlphaFoldDB" id="A0A6C0L440"/>
<evidence type="ECO:0000313" key="1">
    <source>
        <dbReference type="EMBL" id="QHU23577.1"/>
    </source>
</evidence>
<protein>
    <submittedName>
        <fullName evidence="1">Uncharacterized protein</fullName>
    </submittedName>
</protein>
<accession>A0A6C0L440</accession>
<name>A0A6C0L440_9ZZZZ</name>
<organism evidence="1">
    <name type="scientific">viral metagenome</name>
    <dbReference type="NCBI Taxonomy" id="1070528"/>
    <lineage>
        <taxon>unclassified sequences</taxon>
        <taxon>metagenomes</taxon>
        <taxon>organismal metagenomes</taxon>
    </lineage>
</organism>
<dbReference type="EMBL" id="MN741034">
    <property type="protein sequence ID" value="QHU23577.1"/>
    <property type="molecule type" value="Genomic_DNA"/>
</dbReference>